<reference evidence="19" key="1">
    <citation type="submission" date="2018-06" db="EMBL/GenBank/DDBJ databases">
        <authorList>
            <person name="Zhirakovskaya E."/>
        </authorList>
    </citation>
    <scope>NUCLEOTIDE SEQUENCE</scope>
</reference>
<comment type="catalytic activity">
    <reaction evidence="17">
        <text>a quinone + succinate = fumarate + a quinol</text>
        <dbReference type="Rhea" id="RHEA:40523"/>
        <dbReference type="ChEBI" id="CHEBI:24646"/>
        <dbReference type="ChEBI" id="CHEBI:29806"/>
        <dbReference type="ChEBI" id="CHEBI:30031"/>
        <dbReference type="ChEBI" id="CHEBI:132124"/>
        <dbReference type="EC" id="1.3.5.1"/>
    </reaction>
</comment>
<evidence type="ECO:0000256" key="11">
    <source>
        <dbReference type="ARBA" id="ARBA00022982"/>
    </source>
</evidence>
<keyword evidence="14" id="KW-0411">Iron-sulfur</keyword>
<evidence type="ECO:0000256" key="9">
    <source>
        <dbReference type="ARBA" id="ARBA00022714"/>
    </source>
</evidence>
<dbReference type="SUPFAM" id="SSF54292">
    <property type="entry name" value="2Fe-2S ferredoxin-like"/>
    <property type="match status" value="1"/>
</dbReference>
<evidence type="ECO:0000256" key="1">
    <source>
        <dbReference type="ARBA" id="ARBA00001927"/>
    </source>
</evidence>
<dbReference type="GO" id="GO:0006099">
    <property type="term" value="P:tricarboxylic acid cycle"/>
    <property type="evidence" value="ECO:0007669"/>
    <property type="project" value="UniProtKB-KW"/>
</dbReference>
<dbReference type="InterPro" id="IPR036010">
    <property type="entry name" value="2Fe-2S_ferredoxin-like_sf"/>
</dbReference>
<dbReference type="Pfam" id="PF13534">
    <property type="entry name" value="Fer4_17"/>
    <property type="match status" value="1"/>
</dbReference>
<evidence type="ECO:0000256" key="12">
    <source>
        <dbReference type="ARBA" id="ARBA00023002"/>
    </source>
</evidence>
<evidence type="ECO:0000259" key="18">
    <source>
        <dbReference type="PROSITE" id="PS51379"/>
    </source>
</evidence>
<dbReference type="NCBIfam" id="TIGR00384">
    <property type="entry name" value="dhsB"/>
    <property type="match status" value="1"/>
</dbReference>
<dbReference type="InterPro" id="IPR012675">
    <property type="entry name" value="Beta-grasp_dom_sf"/>
</dbReference>
<dbReference type="FunFam" id="1.10.1060.10:FF:000001">
    <property type="entry name" value="Succinate dehydrogenase iron-sulfur subunit SdhB"/>
    <property type="match status" value="1"/>
</dbReference>
<dbReference type="AlphaFoldDB" id="A0A3B0ZJA3"/>
<evidence type="ECO:0000256" key="3">
    <source>
        <dbReference type="ARBA" id="ARBA00005163"/>
    </source>
</evidence>
<feature type="domain" description="4Fe-4S ferredoxin-type" evidence="18">
    <location>
        <begin position="132"/>
        <end position="162"/>
    </location>
</feature>
<dbReference type="PANTHER" id="PTHR11921:SF29">
    <property type="entry name" value="SUCCINATE DEHYDROGENASE [UBIQUINONE] IRON-SULFUR SUBUNIT, MITOCHONDRIAL"/>
    <property type="match status" value="1"/>
</dbReference>
<protein>
    <recommendedName>
        <fullName evidence="5">succinate dehydrogenase</fullName>
        <ecNumber evidence="5">1.3.5.1</ecNumber>
    </recommendedName>
</protein>
<dbReference type="PROSITE" id="PS00198">
    <property type="entry name" value="4FE4S_FER_1"/>
    <property type="match status" value="1"/>
</dbReference>
<comment type="pathway">
    <text evidence="3">Carbohydrate metabolism; tricarboxylic acid cycle.</text>
</comment>
<dbReference type="InterPro" id="IPR009051">
    <property type="entry name" value="Helical_ferredxn"/>
</dbReference>
<dbReference type="GO" id="GO:0009055">
    <property type="term" value="F:electron transfer activity"/>
    <property type="evidence" value="ECO:0007669"/>
    <property type="project" value="InterPro"/>
</dbReference>
<dbReference type="InterPro" id="IPR004489">
    <property type="entry name" value="Succ_DH/fum_Rdtase_Fe-S"/>
</dbReference>
<evidence type="ECO:0000256" key="5">
    <source>
        <dbReference type="ARBA" id="ARBA00012792"/>
    </source>
</evidence>
<keyword evidence="15" id="KW-0003">3Fe-4S</keyword>
<comment type="cofactor">
    <cofactor evidence="16">
        <name>[2Fe-2S] cluster</name>
        <dbReference type="ChEBI" id="CHEBI:190135"/>
    </cofactor>
</comment>
<evidence type="ECO:0000256" key="8">
    <source>
        <dbReference type="ARBA" id="ARBA00022532"/>
    </source>
</evidence>
<organism evidence="19">
    <name type="scientific">hydrothermal vent metagenome</name>
    <dbReference type="NCBI Taxonomy" id="652676"/>
    <lineage>
        <taxon>unclassified sequences</taxon>
        <taxon>metagenomes</taxon>
        <taxon>ecological metagenomes</taxon>
    </lineage>
</organism>
<keyword evidence="8" id="KW-0816">Tricarboxylic acid cycle</keyword>
<dbReference type="NCBIfam" id="NF004616">
    <property type="entry name" value="PRK05950.1"/>
    <property type="match status" value="1"/>
</dbReference>
<evidence type="ECO:0000256" key="2">
    <source>
        <dbReference type="ARBA" id="ARBA00001966"/>
    </source>
</evidence>
<dbReference type="PANTHER" id="PTHR11921">
    <property type="entry name" value="SUCCINATE DEHYDROGENASE IRON-SULFUR PROTEIN"/>
    <property type="match status" value="1"/>
</dbReference>
<dbReference type="Gene3D" id="1.10.1060.10">
    <property type="entry name" value="Alpha-helical ferredoxin"/>
    <property type="match status" value="1"/>
</dbReference>
<keyword evidence="7" id="KW-0004">4Fe-4S</keyword>
<keyword evidence="9" id="KW-0001">2Fe-2S</keyword>
<comment type="similarity">
    <text evidence="4">Belongs to the succinate dehydrogenase/fumarate reductase iron-sulfur protein family.</text>
</comment>
<dbReference type="GO" id="GO:0022904">
    <property type="term" value="P:respiratory electron transport chain"/>
    <property type="evidence" value="ECO:0007669"/>
    <property type="project" value="TreeGrafter"/>
</dbReference>
<dbReference type="InterPro" id="IPR017896">
    <property type="entry name" value="4Fe4S_Fe-S-bd"/>
</dbReference>
<dbReference type="GO" id="GO:0051537">
    <property type="term" value="F:2 iron, 2 sulfur cluster binding"/>
    <property type="evidence" value="ECO:0007669"/>
    <property type="project" value="UniProtKB-KW"/>
</dbReference>
<evidence type="ECO:0000256" key="14">
    <source>
        <dbReference type="ARBA" id="ARBA00023014"/>
    </source>
</evidence>
<dbReference type="InterPro" id="IPR050573">
    <property type="entry name" value="SDH/FRD_Iron-Sulfur"/>
</dbReference>
<dbReference type="InterPro" id="IPR025192">
    <property type="entry name" value="Succ_DH/fum_Rdtase_N"/>
</dbReference>
<dbReference type="EC" id="1.3.5.1" evidence="5"/>
<sequence length="231" mass="26343">MRFSIYRYNPESDKKPFMQEFVLNDIDTSLMLRDALLLIKEQDASLSFRHSCGEGVCGSDAININGKNGLVCITPLDELIEPVLVRPVPGMPVIRDLVVDMSQFFHHYRAVKPYLVVHDPEPEVEYHQTPEQRDKLDGLYECILCGCCTTACPSFWWNPDKFRGPAALLQSYRFLADSRDQATSERLAELQGPYRLFRCHTIMNCVNVCPKGLNPTAAINNIKKMMLKNII</sequence>
<dbReference type="Gene3D" id="3.10.20.30">
    <property type="match status" value="1"/>
</dbReference>
<name>A0A3B0ZJA3_9ZZZZ</name>
<comment type="cofactor">
    <cofactor evidence="2">
        <name>[4Fe-4S] cluster</name>
        <dbReference type="ChEBI" id="CHEBI:49883"/>
    </cofactor>
</comment>
<comment type="cofactor">
    <cofactor evidence="1">
        <name>[3Fe-4S] cluster</name>
        <dbReference type="ChEBI" id="CHEBI:21137"/>
    </cofactor>
</comment>
<keyword evidence="11" id="KW-0249">Electron transport</keyword>
<evidence type="ECO:0000313" key="19">
    <source>
        <dbReference type="EMBL" id="VAW93525.1"/>
    </source>
</evidence>
<evidence type="ECO:0000256" key="15">
    <source>
        <dbReference type="ARBA" id="ARBA00023291"/>
    </source>
</evidence>
<dbReference type="InterPro" id="IPR017900">
    <property type="entry name" value="4Fe4S_Fe_S_CS"/>
</dbReference>
<dbReference type="Pfam" id="PF13085">
    <property type="entry name" value="Fer2_3"/>
    <property type="match status" value="1"/>
</dbReference>
<dbReference type="SUPFAM" id="SSF46548">
    <property type="entry name" value="alpha-helical ferredoxin"/>
    <property type="match status" value="1"/>
</dbReference>
<keyword evidence="6" id="KW-0813">Transport</keyword>
<evidence type="ECO:0000256" key="6">
    <source>
        <dbReference type="ARBA" id="ARBA00022448"/>
    </source>
</evidence>
<dbReference type="PROSITE" id="PS51379">
    <property type="entry name" value="4FE4S_FER_2"/>
    <property type="match status" value="1"/>
</dbReference>
<dbReference type="GO" id="GO:0046872">
    <property type="term" value="F:metal ion binding"/>
    <property type="evidence" value="ECO:0007669"/>
    <property type="project" value="UniProtKB-KW"/>
</dbReference>
<evidence type="ECO:0000256" key="16">
    <source>
        <dbReference type="ARBA" id="ARBA00034078"/>
    </source>
</evidence>
<dbReference type="GO" id="GO:0008177">
    <property type="term" value="F:succinate dehydrogenase (quinone) activity"/>
    <property type="evidence" value="ECO:0007669"/>
    <property type="project" value="UniProtKB-EC"/>
</dbReference>
<evidence type="ECO:0000256" key="10">
    <source>
        <dbReference type="ARBA" id="ARBA00022723"/>
    </source>
</evidence>
<evidence type="ECO:0000256" key="7">
    <source>
        <dbReference type="ARBA" id="ARBA00022485"/>
    </source>
</evidence>
<evidence type="ECO:0000256" key="17">
    <source>
        <dbReference type="ARBA" id="ARBA00049220"/>
    </source>
</evidence>
<dbReference type="GO" id="GO:0051539">
    <property type="term" value="F:4 iron, 4 sulfur cluster binding"/>
    <property type="evidence" value="ECO:0007669"/>
    <property type="project" value="UniProtKB-KW"/>
</dbReference>
<proteinExistence type="inferred from homology"/>
<accession>A0A3B0ZJA3</accession>
<dbReference type="GO" id="GO:0051538">
    <property type="term" value="F:3 iron, 4 sulfur cluster binding"/>
    <property type="evidence" value="ECO:0007669"/>
    <property type="project" value="UniProtKB-KW"/>
</dbReference>
<gene>
    <name evidence="19" type="ORF">MNBD_GAMMA22-758</name>
</gene>
<keyword evidence="12 19" id="KW-0560">Oxidoreductase</keyword>
<evidence type="ECO:0000256" key="13">
    <source>
        <dbReference type="ARBA" id="ARBA00023004"/>
    </source>
</evidence>
<keyword evidence="10" id="KW-0479">Metal-binding</keyword>
<dbReference type="EMBL" id="UOFS01000013">
    <property type="protein sequence ID" value="VAW93525.1"/>
    <property type="molecule type" value="Genomic_DNA"/>
</dbReference>
<evidence type="ECO:0000256" key="4">
    <source>
        <dbReference type="ARBA" id="ARBA00009433"/>
    </source>
</evidence>
<keyword evidence="13" id="KW-0408">Iron</keyword>